<accession>A0A753BBU0</accession>
<proteinExistence type="predicted"/>
<sequence length="336" mass="38708">MTDTLKALKTDADQKKVIAENLRAQTKAAFAAAARAQVAYITEERRLKAMNTNKSVDSAQEATTKVITHSHSNPVSSPEDYHRDKIAQSEAIITNLEYELSEERDRLFTYKQNLHECQSGEDLSSMVERDRRADFWLEQLQTKYRHYHSAEVAIILNNAGLSPIDLCYLIVDMVGIIETENRKNIETIFKLVDCNDFITVPGFDHKCAAILRRIWGRPFDTRSRTAKPANIRDMADRFALELSYQKTLEIIRHCATVEHMRRSTKNRTPEQVERDGMLINLWNARPEFHSPINLEAFCNHILVIEPDESKESIRDTNIKVSKSTVKRVINKHIKNI</sequence>
<protein>
    <submittedName>
        <fullName evidence="1">Uncharacterized protein</fullName>
    </submittedName>
</protein>
<reference evidence="1" key="2">
    <citation type="submission" date="2018-07" db="EMBL/GenBank/DDBJ databases">
        <authorList>
            <consortium name="NCBI Pathogen Detection Project"/>
        </authorList>
    </citation>
    <scope>NUCLEOTIDE SEQUENCE</scope>
    <source>
        <strain evidence="1">405-87</strain>
    </source>
</reference>
<reference evidence="1" key="1">
    <citation type="journal article" date="2018" name="Genome Biol.">
        <title>SKESA: strategic k-mer extension for scrupulous assemblies.</title>
        <authorList>
            <person name="Souvorov A."/>
            <person name="Agarwala R."/>
            <person name="Lipman D.J."/>
        </authorList>
    </citation>
    <scope>NUCLEOTIDE SEQUENCE</scope>
    <source>
        <strain evidence="1">405-87</strain>
    </source>
</reference>
<name>A0A753BBU0_SALHO</name>
<dbReference type="AlphaFoldDB" id="A0A753BBU0"/>
<organism evidence="1">
    <name type="scientific">Salmonella enterica subsp. houtenae serovar 45:g,z51:-</name>
    <dbReference type="NCBI Taxonomy" id="1967611"/>
    <lineage>
        <taxon>Bacteria</taxon>
        <taxon>Pseudomonadati</taxon>
        <taxon>Pseudomonadota</taxon>
        <taxon>Gammaproteobacteria</taxon>
        <taxon>Enterobacterales</taxon>
        <taxon>Enterobacteriaceae</taxon>
        <taxon>Salmonella</taxon>
    </lineage>
</organism>
<gene>
    <name evidence="1" type="ORF">GND80_001946</name>
</gene>
<evidence type="ECO:0000313" key="1">
    <source>
        <dbReference type="EMBL" id="HAF7987238.1"/>
    </source>
</evidence>
<comment type="caution">
    <text evidence="1">The sequence shown here is derived from an EMBL/GenBank/DDBJ whole genome shotgun (WGS) entry which is preliminary data.</text>
</comment>
<dbReference type="EMBL" id="DAAWID010000007">
    <property type="protein sequence ID" value="HAF7987238.1"/>
    <property type="molecule type" value="Genomic_DNA"/>
</dbReference>